<dbReference type="NCBIfam" id="TIGR00180">
    <property type="entry name" value="parB_part"/>
    <property type="match status" value="1"/>
</dbReference>
<proteinExistence type="inferred from homology"/>
<dbReference type="InterPro" id="IPR050336">
    <property type="entry name" value="Chromosome_partition/occlusion"/>
</dbReference>
<evidence type="ECO:0000313" key="5">
    <source>
        <dbReference type="EMBL" id="WNM27520.1"/>
    </source>
</evidence>
<dbReference type="KEGG" id="dcp:RN607_00540"/>
<dbReference type="InterPro" id="IPR036086">
    <property type="entry name" value="ParB/Sulfiredoxin_sf"/>
</dbReference>
<dbReference type="PANTHER" id="PTHR33375">
    <property type="entry name" value="CHROMOSOME-PARTITIONING PROTEIN PARB-RELATED"/>
    <property type="match status" value="1"/>
</dbReference>
<dbReference type="SMART" id="SM00470">
    <property type="entry name" value="ParB"/>
    <property type="match status" value="1"/>
</dbReference>
<dbReference type="SUPFAM" id="SSF110849">
    <property type="entry name" value="ParB/Sulfiredoxin"/>
    <property type="match status" value="1"/>
</dbReference>
<gene>
    <name evidence="5" type="ORF">RN607_00540</name>
</gene>
<reference evidence="5" key="1">
    <citation type="submission" date="2023-09" db="EMBL/GenBank/DDBJ databases">
        <title>Demequina sp. a novel bacteria isolated from Capsicum annuum.</title>
        <authorList>
            <person name="Humaira Z."/>
            <person name="Lee J."/>
            <person name="Cho D."/>
        </authorList>
    </citation>
    <scope>NUCLEOTIDE SEQUENCE</scope>
    <source>
        <strain evidence="5">PMTSA13</strain>
    </source>
</reference>
<dbReference type="EMBL" id="CP134880">
    <property type="protein sequence ID" value="WNM27520.1"/>
    <property type="molecule type" value="Genomic_DNA"/>
</dbReference>
<dbReference type="PANTHER" id="PTHR33375:SF1">
    <property type="entry name" value="CHROMOSOME-PARTITIONING PROTEIN PARB-RELATED"/>
    <property type="match status" value="1"/>
</dbReference>
<sequence length="486" mass="52793">MTATAAKKPASRKRTSVPAAEPSTSTSTAVDAIAPASHILRDVPLDQIEPHPHNPRKDLGDLTELANSIKAKGILEPVVLVPAPADAVSLVKRSPVYRVIAGHRRTAAAGLADVATVPAIIREDMSETDQLEAMLIENGHRTNLTRFEEGRCMQGLLDLGVTKVHIARRTGHARTTVDNRLALASLPEKAEEYVANRKITLDDAVTLSEIRDSDPDVYEDLAARLDSGTLASWSMSNAVDLVKNRRADEKWIADLDAQGIKHAIHGQAGDYTGQTYIAALGLTPKQHKDCPGQFIVHSADSTAYQTKERSATHYCTDAATHHPELKTGGKVESEKERAKREARHQLDEDLGAACAARKSWIRTVMTDGTTATADARAALVKLTTDWVTGHDYLESSGLDYWEERDADFKAPKADLDLLTLALLPNVDTEIPDDAYDYDYTVGKGGTEKLEKVRDILTSLEGAGYPLSDIEQQLVTIATTKAEEVAS</sequence>
<dbReference type="GO" id="GO:0003677">
    <property type="term" value="F:DNA binding"/>
    <property type="evidence" value="ECO:0007669"/>
    <property type="project" value="InterPro"/>
</dbReference>
<dbReference type="InterPro" id="IPR004437">
    <property type="entry name" value="ParB/RepB/Spo0J"/>
</dbReference>
<dbReference type="RefSeq" id="WP_313543575.1">
    <property type="nucleotide sequence ID" value="NZ_CP134880.1"/>
</dbReference>
<dbReference type="GO" id="GO:0007059">
    <property type="term" value="P:chromosome segregation"/>
    <property type="evidence" value="ECO:0007669"/>
    <property type="project" value="UniProtKB-KW"/>
</dbReference>
<evidence type="ECO:0000256" key="1">
    <source>
        <dbReference type="ARBA" id="ARBA00006295"/>
    </source>
</evidence>
<comment type="similarity">
    <text evidence="1">Belongs to the ParB family.</text>
</comment>
<dbReference type="InterPro" id="IPR041468">
    <property type="entry name" value="HTH_ParB/Spo0J"/>
</dbReference>
<dbReference type="GO" id="GO:0005694">
    <property type="term" value="C:chromosome"/>
    <property type="evidence" value="ECO:0007669"/>
    <property type="project" value="TreeGrafter"/>
</dbReference>
<evidence type="ECO:0000256" key="3">
    <source>
        <dbReference type="SAM" id="MobiDB-lite"/>
    </source>
</evidence>
<dbReference type="Gene3D" id="3.90.1530.30">
    <property type="match status" value="1"/>
</dbReference>
<protein>
    <submittedName>
        <fullName evidence="5">ParB/RepB/Spo0J family partition protein</fullName>
    </submittedName>
</protein>
<dbReference type="Gene3D" id="1.10.10.2830">
    <property type="match status" value="1"/>
</dbReference>
<dbReference type="Pfam" id="PF02195">
    <property type="entry name" value="ParB_N"/>
    <property type="match status" value="1"/>
</dbReference>
<evidence type="ECO:0000259" key="4">
    <source>
        <dbReference type="SMART" id="SM00470"/>
    </source>
</evidence>
<accession>A0AA96FDM0</accession>
<organism evidence="5">
    <name type="scientific">Demequina capsici</name>
    <dbReference type="NCBI Taxonomy" id="3075620"/>
    <lineage>
        <taxon>Bacteria</taxon>
        <taxon>Bacillati</taxon>
        <taxon>Actinomycetota</taxon>
        <taxon>Actinomycetes</taxon>
        <taxon>Micrococcales</taxon>
        <taxon>Demequinaceae</taxon>
        <taxon>Demequina</taxon>
    </lineage>
</organism>
<dbReference type="SUPFAM" id="SSF109709">
    <property type="entry name" value="KorB DNA-binding domain-like"/>
    <property type="match status" value="1"/>
</dbReference>
<name>A0AA96FDM0_9MICO</name>
<evidence type="ECO:0000256" key="2">
    <source>
        <dbReference type="ARBA" id="ARBA00022829"/>
    </source>
</evidence>
<dbReference type="Pfam" id="PF17762">
    <property type="entry name" value="HTH_ParB"/>
    <property type="match status" value="1"/>
</dbReference>
<keyword evidence="2" id="KW-0159">Chromosome partition</keyword>
<feature type="domain" description="ParB-like N-terminal" evidence="4">
    <location>
        <begin position="41"/>
        <end position="139"/>
    </location>
</feature>
<dbReference type="InterPro" id="IPR003115">
    <property type="entry name" value="ParB_N"/>
</dbReference>
<feature type="region of interest" description="Disordered" evidence="3">
    <location>
        <begin position="1"/>
        <end position="33"/>
    </location>
</feature>
<dbReference type="Proteomes" id="UP001303408">
    <property type="component" value="Chromosome"/>
</dbReference>
<dbReference type="AlphaFoldDB" id="A0AA96FDM0"/>